<dbReference type="AlphaFoldDB" id="A0A2R8AGR2"/>
<reference evidence="1 2" key="1">
    <citation type="submission" date="2018-03" db="EMBL/GenBank/DDBJ databases">
        <authorList>
            <person name="Keele B.F."/>
        </authorList>
    </citation>
    <scope>NUCLEOTIDE SEQUENCE [LARGE SCALE GENOMIC DNA]</scope>
    <source>
        <strain evidence="1 2">CECT 8811</strain>
    </source>
</reference>
<sequence length="240" mass="26743">MHQLTNEQLIQLWKRSIALANAPYRFAHPNIRASYDAACSESATEAMKHAADSIQESGKSGIEAMTELFAGPSRILGLRSEISSRMKSNLVKGCESGALRAFAFETPRKLEHTPVELPPSVWSGHIDWARSQIKTGGLCFVEVRLISPKIAAEIEAKYLPQEAKSGRPAIEHHLRACVQEMANADLIDPTQSMRSHYDAVRVRYAAYANTHKLTKTNVGDEAIRKVFSPIYKDLKENQKL</sequence>
<proteinExistence type="predicted"/>
<accession>A0A2R8AGR2</accession>
<evidence type="ECO:0000313" key="1">
    <source>
        <dbReference type="EMBL" id="SPF75220.1"/>
    </source>
</evidence>
<dbReference type="EMBL" id="OMOI01000001">
    <property type="protein sequence ID" value="SPF75220.1"/>
    <property type="molecule type" value="Genomic_DNA"/>
</dbReference>
<organism evidence="1 2">
    <name type="scientific">Aliiroseovarius pelagivivens</name>
    <dbReference type="NCBI Taxonomy" id="1639690"/>
    <lineage>
        <taxon>Bacteria</taxon>
        <taxon>Pseudomonadati</taxon>
        <taxon>Pseudomonadota</taxon>
        <taxon>Alphaproteobacteria</taxon>
        <taxon>Rhodobacterales</taxon>
        <taxon>Paracoccaceae</taxon>
        <taxon>Aliiroseovarius</taxon>
    </lineage>
</organism>
<dbReference type="Proteomes" id="UP000244911">
    <property type="component" value="Unassembled WGS sequence"/>
</dbReference>
<evidence type="ECO:0000313" key="2">
    <source>
        <dbReference type="Proteomes" id="UP000244911"/>
    </source>
</evidence>
<keyword evidence="2" id="KW-1185">Reference proteome</keyword>
<protein>
    <submittedName>
        <fullName evidence="1">Uncharacterized protein</fullName>
    </submittedName>
</protein>
<name>A0A2R8AGR2_9RHOB</name>
<gene>
    <name evidence="1" type="ORF">ALP8811_00206</name>
</gene>